<name>A0A7S3P4B6_9STRA</name>
<feature type="transmembrane region" description="Helical" evidence="1">
    <location>
        <begin position="21"/>
        <end position="42"/>
    </location>
</feature>
<accession>A0A7S3P4B6</accession>
<gene>
    <name evidence="2" type="ORF">ACOF00016_LOCUS9333</name>
</gene>
<proteinExistence type="predicted"/>
<evidence type="ECO:0000313" key="2">
    <source>
        <dbReference type="EMBL" id="CAE0412056.1"/>
    </source>
</evidence>
<keyword evidence="1" id="KW-0812">Transmembrane</keyword>
<dbReference type="AlphaFoldDB" id="A0A7S3P4B6"/>
<evidence type="ECO:0000256" key="1">
    <source>
        <dbReference type="SAM" id="Phobius"/>
    </source>
</evidence>
<dbReference type="EMBL" id="HBIM01011232">
    <property type="protein sequence ID" value="CAE0412056.1"/>
    <property type="molecule type" value="Transcribed_RNA"/>
</dbReference>
<dbReference type="Gene3D" id="3.40.50.11350">
    <property type="match status" value="1"/>
</dbReference>
<keyword evidence="1" id="KW-1133">Transmembrane helix</keyword>
<organism evidence="2">
    <name type="scientific">Amphora coffeiformis</name>
    <dbReference type="NCBI Taxonomy" id="265554"/>
    <lineage>
        <taxon>Eukaryota</taxon>
        <taxon>Sar</taxon>
        <taxon>Stramenopiles</taxon>
        <taxon>Ochrophyta</taxon>
        <taxon>Bacillariophyta</taxon>
        <taxon>Bacillariophyceae</taxon>
        <taxon>Bacillariophycidae</taxon>
        <taxon>Thalassiophysales</taxon>
        <taxon>Catenulaceae</taxon>
        <taxon>Amphora</taxon>
    </lineage>
</organism>
<reference evidence="2" key="1">
    <citation type="submission" date="2021-01" db="EMBL/GenBank/DDBJ databases">
        <authorList>
            <person name="Corre E."/>
            <person name="Pelletier E."/>
            <person name="Niang G."/>
            <person name="Scheremetjew M."/>
            <person name="Finn R."/>
            <person name="Kale V."/>
            <person name="Holt S."/>
            <person name="Cochrane G."/>
            <person name="Meng A."/>
            <person name="Brown T."/>
            <person name="Cohen L."/>
        </authorList>
    </citation>
    <scope>NUCLEOTIDE SEQUENCE</scope>
    <source>
        <strain evidence="2">CCMP127</strain>
    </source>
</reference>
<keyword evidence="1" id="KW-0472">Membrane</keyword>
<sequence>MTMILSLPHLRRGGRRITQGIVPSRYIQAIFVLTLVVAFGSLHSNMREPYIATQREEETHATIIMTDAANGGVAESSSTALLPTVPPPPPTPLQRPHRTKGFVHYRTTSVSGWNNQRQGAMVAWVIAYLTGYTLQYKTFHPANTGAGTPYDRGGYAHADLWDPTCLERYVTVQNISHTHDGSGYEYLVSLETVFASPQEVRALASRHQNISYDAAWSFAQHTFPWLDPWQQKDGGKQVFERLVESFTYSPLIQKTADDIVEKMGGGPFIGLHVRDGRKPALSCQKQGVQTINVSRNGYERGGCVGIDWNNVIPRIFPNSTLPIYLAHDGKSRKPNYASSTAVWEGSNFEVLTKLRPAIISAVEQEVMVRAESFIASTHSSWSEYVIYKRALTKQDGKENYMIWKNNTAFFI</sequence>
<protein>
    <submittedName>
        <fullName evidence="2">Uncharacterized protein</fullName>
    </submittedName>
</protein>
<dbReference type="CDD" id="cd11296">
    <property type="entry name" value="O-FucT_like"/>
    <property type="match status" value="1"/>
</dbReference>